<comment type="caution">
    <text evidence="1">The sequence shown here is derived from an EMBL/GenBank/DDBJ whole genome shotgun (WGS) entry which is preliminary data.</text>
</comment>
<name>A0A846RK09_9MICC</name>
<dbReference type="Proteomes" id="UP000547458">
    <property type="component" value="Unassembled WGS sequence"/>
</dbReference>
<dbReference type="AlphaFoldDB" id="A0A846RK09"/>
<dbReference type="EMBL" id="JAATJL010000001">
    <property type="protein sequence ID" value="NJC23573.1"/>
    <property type="molecule type" value="Genomic_DNA"/>
</dbReference>
<gene>
    <name evidence="1" type="ORF">BJ994_002649</name>
</gene>
<keyword evidence="2" id="KW-1185">Reference proteome</keyword>
<accession>A0A846RK09</accession>
<reference evidence="1 2" key="1">
    <citation type="submission" date="2020-03" db="EMBL/GenBank/DDBJ databases">
        <title>Sequencing the genomes of 1000 actinobacteria strains.</title>
        <authorList>
            <person name="Klenk H.-P."/>
        </authorList>
    </citation>
    <scope>NUCLEOTIDE SEQUENCE [LARGE SCALE GENOMIC DNA]</scope>
    <source>
        <strain evidence="1 2">DSM 16403</strain>
    </source>
</reference>
<evidence type="ECO:0000313" key="2">
    <source>
        <dbReference type="Proteomes" id="UP000547458"/>
    </source>
</evidence>
<protein>
    <submittedName>
        <fullName evidence="1">Uncharacterized protein</fullName>
    </submittedName>
</protein>
<sequence>MVEIRRIIVGPRWACERLYPSLKIACRVHFAGILQFAARAHFAGIDCDECNAGTFGEDTQSHL</sequence>
<proteinExistence type="predicted"/>
<organism evidence="1 2">
    <name type="scientific">Arthrobacter pigmenti</name>
    <dbReference type="NCBI Taxonomy" id="271432"/>
    <lineage>
        <taxon>Bacteria</taxon>
        <taxon>Bacillati</taxon>
        <taxon>Actinomycetota</taxon>
        <taxon>Actinomycetes</taxon>
        <taxon>Micrococcales</taxon>
        <taxon>Micrococcaceae</taxon>
        <taxon>Arthrobacter</taxon>
    </lineage>
</organism>
<evidence type="ECO:0000313" key="1">
    <source>
        <dbReference type="EMBL" id="NJC23573.1"/>
    </source>
</evidence>